<proteinExistence type="inferred from homology"/>
<sequence>MDRGFSPYPRDKGSAYCSTTAEPQVTPDWRLAHGRPRAFSIAPPAASTTKRIEPLLRTARHRMHRIAPPVPRCPEPATKGTHLRTPRPARRKLISVAAISATLLAGTATSLALAGPATAKVPAEQAAKTAAAAVAAPAERLIVGYKSGATEARSNKAASADAEAKGKEAGESLDFQRRLGTGAALVDLGEQLSKADVADVVAEYQADPQVAYVVPDRLNKPQADPNDTEYSKQWDLFETTAGMRVPGAWDTATGSGVTVAVIDTGYVTHSDLAANIVAGYDFISDTAVSVDGNGRDSNPADPGDWYAAGECEQTTGSSSSWHGTHVAGTIAAVTNNSKGVAGIAYNAKISPLRVLGKCGGYDSDIIDAITWASGGTVSGVPANTNVAKVINMSLGGGGACTTATQTAINNAVGRGTTVVVAAGNSNANAANYSPASCGNVISVAALNRAGAKASYSNYGSVVDIAAPGGQTSTGTANGILSTLNSGTQGPGSESYAYYQGTSMAAPHIAGLAALAKSANSTLTPAQIESAIKTNSRALPGACSGGCGAGLADAAKTVQAVSGSGGSTGGTTFTSTTAVSIPDAGSAVESSIAVTGRTGNAPSALQVGVDITHTYRGDLVIDLVAPDGTAYRLKSSGSDSADNVNTTYTVDASSETANGTWKLRVQDVASADTGTINSWKLTF</sequence>
<name>A0ABU0SP76_9ACTN</name>
<dbReference type="InterPro" id="IPR023828">
    <property type="entry name" value="Peptidase_S8_Ser-AS"/>
</dbReference>
<dbReference type="InterPro" id="IPR015500">
    <property type="entry name" value="Peptidase_S8_subtilisin-rel"/>
</dbReference>
<feature type="active site" description="Charge relay system" evidence="5">
    <location>
        <position position="263"/>
    </location>
</feature>
<evidence type="ECO:0000256" key="5">
    <source>
        <dbReference type="PROSITE-ProRule" id="PRU01240"/>
    </source>
</evidence>
<evidence type="ECO:0000256" key="6">
    <source>
        <dbReference type="SAM" id="MobiDB-lite"/>
    </source>
</evidence>
<feature type="active site" description="Charge relay system" evidence="5">
    <location>
        <position position="502"/>
    </location>
</feature>
<protein>
    <submittedName>
        <fullName evidence="9">Serine protease</fullName>
        <ecNumber evidence="9">3.4.21.-</ecNumber>
    </submittedName>
</protein>
<evidence type="ECO:0000256" key="7">
    <source>
        <dbReference type="SAM" id="Phobius"/>
    </source>
</evidence>
<evidence type="ECO:0000313" key="10">
    <source>
        <dbReference type="Proteomes" id="UP001230328"/>
    </source>
</evidence>
<dbReference type="EC" id="3.4.21.-" evidence="9"/>
<evidence type="ECO:0000313" key="9">
    <source>
        <dbReference type="EMBL" id="MDQ1025368.1"/>
    </source>
</evidence>
<dbReference type="InterPro" id="IPR002884">
    <property type="entry name" value="P_dom"/>
</dbReference>
<dbReference type="Pfam" id="PF01483">
    <property type="entry name" value="P_proprotein"/>
    <property type="match status" value="1"/>
</dbReference>
<keyword evidence="4 5" id="KW-0720">Serine protease</keyword>
<feature type="compositionally biased region" description="Basic and acidic residues" evidence="6">
    <location>
        <begin position="1"/>
        <end position="13"/>
    </location>
</feature>
<dbReference type="Gene3D" id="2.60.120.260">
    <property type="entry name" value="Galactose-binding domain-like"/>
    <property type="match status" value="1"/>
</dbReference>
<feature type="region of interest" description="Disordered" evidence="6">
    <location>
        <begin position="67"/>
        <end position="86"/>
    </location>
</feature>
<gene>
    <name evidence="9" type="ORF">QF035_002950</name>
</gene>
<dbReference type="SUPFAM" id="SSF52743">
    <property type="entry name" value="Subtilisin-like"/>
    <property type="match status" value="1"/>
</dbReference>
<dbReference type="GO" id="GO:0006508">
    <property type="term" value="P:proteolysis"/>
    <property type="evidence" value="ECO:0007669"/>
    <property type="project" value="UniProtKB-KW"/>
</dbReference>
<accession>A0ABU0SP76</accession>
<dbReference type="InterPro" id="IPR000209">
    <property type="entry name" value="Peptidase_S8/S53_dom"/>
</dbReference>
<keyword evidence="7" id="KW-0812">Transmembrane</keyword>
<dbReference type="EMBL" id="JAUSZI010000002">
    <property type="protein sequence ID" value="MDQ1025368.1"/>
    <property type="molecule type" value="Genomic_DNA"/>
</dbReference>
<dbReference type="CDD" id="cd07496">
    <property type="entry name" value="Peptidases_S8_13"/>
    <property type="match status" value="1"/>
</dbReference>
<dbReference type="Gene3D" id="3.40.50.200">
    <property type="entry name" value="Peptidase S8/S53 domain"/>
    <property type="match status" value="1"/>
</dbReference>
<reference evidence="9 10" key="1">
    <citation type="submission" date="2023-07" db="EMBL/GenBank/DDBJ databases">
        <title>Comparative genomics of wheat-associated soil bacteria to identify genetic determinants of phenazine resistance.</title>
        <authorList>
            <person name="Mouncey N."/>
        </authorList>
    </citation>
    <scope>NUCLEOTIDE SEQUENCE [LARGE SCALE GENOMIC DNA]</scope>
    <source>
        <strain evidence="9 10">V2I4</strain>
    </source>
</reference>
<dbReference type="Proteomes" id="UP001230328">
    <property type="component" value="Unassembled WGS sequence"/>
</dbReference>
<evidence type="ECO:0000259" key="8">
    <source>
        <dbReference type="PROSITE" id="PS51829"/>
    </source>
</evidence>
<dbReference type="Pfam" id="PF00082">
    <property type="entry name" value="Peptidase_S8"/>
    <property type="match status" value="1"/>
</dbReference>
<keyword evidence="7" id="KW-1133">Transmembrane helix</keyword>
<feature type="transmembrane region" description="Helical" evidence="7">
    <location>
        <begin position="93"/>
        <end position="115"/>
    </location>
</feature>
<dbReference type="PANTHER" id="PTHR43806:SF11">
    <property type="entry name" value="CEREVISIN-RELATED"/>
    <property type="match status" value="1"/>
</dbReference>
<dbReference type="SUPFAM" id="SSF49785">
    <property type="entry name" value="Galactose-binding domain-like"/>
    <property type="match status" value="1"/>
</dbReference>
<feature type="region of interest" description="Disordered" evidence="6">
    <location>
        <begin position="293"/>
        <end position="321"/>
    </location>
</feature>
<dbReference type="PROSITE" id="PS51829">
    <property type="entry name" value="P_HOMO_B"/>
    <property type="match status" value="1"/>
</dbReference>
<evidence type="ECO:0000256" key="4">
    <source>
        <dbReference type="ARBA" id="ARBA00022825"/>
    </source>
</evidence>
<evidence type="ECO:0000256" key="2">
    <source>
        <dbReference type="ARBA" id="ARBA00022670"/>
    </source>
</evidence>
<keyword evidence="3 5" id="KW-0378">Hydrolase</keyword>
<comment type="similarity">
    <text evidence="1 5">Belongs to the peptidase S8 family.</text>
</comment>
<dbReference type="GO" id="GO:0008233">
    <property type="term" value="F:peptidase activity"/>
    <property type="evidence" value="ECO:0007669"/>
    <property type="project" value="UniProtKB-KW"/>
</dbReference>
<keyword evidence="2 5" id="KW-0645">Protease</keyword>
<comment type="caution">
    <text evidence="9">The sequence shown here is derived from an EMBL/GenBank/DDBJ whole genome shotgun (WGS) entry which is preliminary data.</text>
</comment>
<dbReference type="PROSITE" id="PS00138">
    <property type="entry name" value="SUBTILASE_SER"/>
    <property type="match status" value="1"/>
</dbReference>
<feature type="domain" description="P/Homo B" evidence="8">
    <location>
        <begin position="560"/>
        <end position="682"/>
    </location>
</feature>
<keyword evidence="10" id="KW-1185">Reference proteome</keyword>
<dbReference type="InterPro" id="IPR008979">
    <property type="entry name" value="Galactose-bd-like_sf"/>
</dbReference>
<evidence type="ECO:0000256" key="1">
    <source>
        <dbReference type="ARBA" id="ARBA00011073"/>
    </source>
</evidence>
<dbReference type="InterPro" id="IPR036852">
    <property type="entry name" value="Peptidase_S8/S53_dom_sf"/>
</dbReference>
<dbReference type="PRINTS" id="PR00723">
    <property type="entry name" value="SUBTILISIN"/>
</dbReference>
<organism evidence="9 10">
    <name type="scientific">Streptomyces umbrinus</name>
    <dbReference type="NCBI Taxonomy" id="67370"/>
    <lineage>
        <taxon>Bacteria</taxon>
        <taxon>Bacillati</taxon>
        <taxon>Actinomycetota</taxon>
        <taxon>Actinomycetes</taxon>
        <taxon>Kitasatosporales</taxon>
        <taxon>Streptomycetaceae</taxon>
        <taxon>Streptomyces</taxon>
        <taxon>Streptomyces phaeochromogenes group</taxon>
    </lineage>
</organism>
<feature type="active site" description="Charge relay system" evidence="5">
    <location>
        <position position="322"/>
    </location>
</feature>
<evidence type="ECO:0000256" key="3">
    <source>
        <dbReference type="ARBA" id="ARBA00022801"/>
    </source>
</evidence>
<dbReference type="PROSITE" id="PS00137">
    <property type="entry name" value="SUBTILASE_HIS"/>
    <property type="match status" value="1"/>
</dbReference>
<dbReference type="InterPro" id="IPR050131">
    <property type="entry name" value="Peptidase_S8_subtilisin-like"/>
</dbReference>
<feature type="region of interest" description="Disordered" evidence="6">
    <location>
        <begin position="1"/>
        <end position="20"/>
    </location>
</feature>
<dbReference type="InterPro" id="IPR022398">
    <property type="entry name" value="Peptidase_S8_His-AS"/>
</dbReference>
<dbReference type="InterPro" id="IPR034176">
    <property type="entry name" value="Peptidases_S8_13"/>
</dbReference>
<keyword evidence="7" id="KW-0472">Membrane</keyword>
<dbReference type="PANTHER" id="PTHR43806">
    <property type="entry name" value="PEPTIDASE S8"/>
    <property type="match status" value="1"/>
</dbReference>
<dbReference type="PROSITE" id="PS51892">
    <property type="entry name" value="SUBTILASE"/>
    <property type="match status" value="1"/>
</dbReference>